<name>A0A9N9B3F0_9GLOM</name>
<dbReference type="EMBL" id="CAJVPL010001051">
    <property type="protein sequence ID" value="CAG8549363.1"/>
    <property type="molecule type" value="Genomic_DNA"/>
</dbReference>
<dbReference type="GO" id="GO:0005262">
    <property type="term" value="F:calcium channel activity"/>
    <property type="evidence" value="ECO:0007669"/>
    <property type="project" value="InterPro"/>
</dbReference>
<sequence>MISVTFFNIAKVVGQPPSTILIYDQKITSGNLTAGPKSSGAFYYFNLQNITDRTGGLKNVFARAVTSTKTSSQTSSTLSTPASVVSINSSNFTSSTSSQKSNSPDIIQQEIAPQFLNISVTICTAPNSTTSANIPQLDIYVSDTVELPGPDNNAEKYNTSEGLSVISWPYNGNKNGVYIGIYAPSSVTGTFTFQIGTSLHESMHSYDDKNSGIYLDDTDDNHALVTTKDAINDDSSYHVYIVPENATKGLSKSFCALSNIYAQNQNVTVAYNNTITRGSNDGNTRKSAYFDGLNNGTRYTVSLVISKSEATTLMKPLLINTKILAYAVPGNPSIEADNLRDFYDKGTAGAFKNFSTTLDQYDCQNTSYSLVRNCSDCRRDYKDWLCAVSIPRCTDESSSDQGILRTVNQSRNPDIDKIMKPGSYKEILPCIELCYKVVQSCPAFLLFNCPLSKITMDSSYNEMVNDGMTGPTGQKNSNGTSTLCNAMGLEWLQQSSAISKRNRRRFWMLIEHFYGIIIFCELLLIFGNFFF</sequence>
<evidence type="ECO:0000313" key="2">
    <source>
        <dbReference type="EMBL" id="CAG8549363.1"/>
    </source>
</evidence>
<dbReference type="GO" id="GO:0098703">
    <property type="term" value="P:calcium ion import across plasma membrane"/>
    <property type="evidence" value="ECO:0007669"/>
    <property type="project" value="InterPro"/>
</dbReference>
<feature type="transmembrane region" description="Helical" evidence="1">
    <location>
        <begin position="506"/>
        <end position="530"/>
    </location>
</feature>
<dbReference type="Pfam" id="PF12929">
    <property type="entry name" value="Mid1"/>
    <property type="match status" value="1"/>
</dbReference>
<gene>
    <name evidence="2" type="ORF">AGERDE_LOCUS6585</name>
</gene>
<dbReference type="Gene3D" id="1.10.2000.10">
    <property type="entry name" value="Frizzled cysteine-rich domain"/>
    <property type="match status" value="1"/>
</dbReference>
<evidence type="ECO:0000313" key="3">
    <source>
        <dbReference type="Proteomes" id="UP000789831"/>
    </source>
</evidence>
<dbReference type="InterPro" id="IPR036790">
    <property type="entry name" value="Frizzled_dom_sf"/>
</dbReference>
<keyword evidence="1" id="KW-0812">Transmembrane</keyword>
<dbReference type="OrthoDB" id="5405745at2759"/>
<reference evidence="2" key="1">
    <citation type="submission" date="2021-06" db="EMBL/GenBank/DDBJ databases">
        <authorList>
            <person name="Kallberg Y."/>
            <person name="Tangrot J."/>
            <person name="Rosling A."/>
        </authorList>
    </citation>
    <scope>NUCLEOTIDE SEQUENCE</scope>
    <source>
        <strain evidence="2">MT106</strain>
    </source>
</reference>
<protein>
    <submittedName>
        <fullName evidence="2">4380_t:CDS:1</fullName>
    </submittedName>
</protein>
<dbReference type="Proteomes" id="UP000789831">
    <property type="component" value="Unassembled WGS sequence"/>
</dbReference>
<organism evidence="2 3">
    <name type="scientific">Ambispora gerdemannii</name>
    <dbReference type="NCBI Taxonomy" id="144530"/>
    <lineage>
        <taxon>Eukaryota</taxon>
        <taxon>Fungi</taxon>
        <taxon>Fungi incertae sedis</taxon>
        <taxon>Mucoromycota</taxon>
        <taxon>Glomeromycotina</taxon>
        <taxon>Glomeromycetes</taxon>
        <taxon>Archaeosporales</taxon>
        <taxon>Ambisporaceae</taxon>
        <taxon>Ambispora</taxon>
    </lineage>
</organism>
<dbReference type="AlphaFoldDB" id="A0A9N9B3F0"/>
<keyword evidence="1" id="KW-0472">Membrane</keyword>
<comment type="caution">
    <text evidence="2">The sequence shown here is derived from an EMBL/GenBank/DDBJ whole genome shotgun (WGS) entry which is preliminary data.</text>
</comment>
<dbReference type="InterPro" id="IPR024338">
    <property type="entry name" value="MID1/Yam8"/>
</dbReference>
<dbReference type="PANTHER" id="PTHR39142:SF1">
    <property type="entry name" value="AEL197CP"/>
    <property type="match status" value="1"/>
</dbReference>
<proteinExistence type="predicted"/>
<accession>A0A9N9B3F0</accession>
<keyword evidence="1" id="KW-1133">Transmembrane helix</keyword>
<keyword evidence="3" id="KW-1185">Reference proteome</keyword>
<evidence type="ECO:0000256" key="1">
    <source>
        <dbReference type="SAM" id="Phobius"/>
    </source>
</evidence>
<dbReference type="PANTHER" id="PTHR39142">
    <property type="entry name" value="MID1P"/>
    <property type="match status" value="1"/>
</dbReference>